<dbReference type="OrthoDB" id="2199627at2"/>
<evidence type="ECO:0000256" key="2">
    <source>
        <dbReference type="ARBA" id="ARBA00022692"/>
    </source>
</evidence>
<evidence type="ECO:0000313" key="8">
    <source>
        <dbReference type="Proteomes" id="UP000287857"/>
    </source>
</evidence>
<keyword evidence="8" id="KW-1185">Reference proteome</keyword>
<dbReference type="InterPro" id="IPR007267">
    <property type="entry name" value="GtrA_DPMS_TM"/>
</dbReference>
<dbReference type="Proteomes" id="UP000287857">
    <property type="component" value="Unassembled WGS sequence"/>
</dbReference>
<dbReference type="AlphaFoldDB" id="A0A429ZYX4"/>
<protein>
    <recommendedName>
        <fullName evidence="6">GtrA/DPMS transmembrane domain-containing protein</fullName>
    </recommendedName>
</protein>
<evidence type="ECO:0000256" key="3">
    <source>
        <dbReference type="ARBA" id="ARBA00022989"/>
    </source>
</evidence>
<gene>
    <name evidence="7" type="ORF">CBF37_05655</name>
</gene>
<feature type="transmembrane region" description="Helical" evidence="5">
    <location>
        <begin position="73"/>
        <end position="95"/>
    </location>
</feature>
<dbReference type="GO" id="GO:0000271">
    <property type="term" value="P:polysaccharide biosynthetic process"/>
    <property type="evidence" value="ECO:0007669"/>
    <property type="project" value="InterPro"/>
</dbReference>
<feature type="domain" description="GtrA/DPMS transmembrane" evidence="6">
    <location>
        <begin position="10"/>
        <end position="159"/>
    </location>
</feature>
<proteinExistence type="predicted"/>
<keyword evidence="4 5" id="KW-0472">Membrane</keyword>
<evidence type="ECO:0000259" key="6">
    <source>
        <dbReference type="Pfam" id="PF04138"/>
    </source>
</evidence>
<accession>A0A429ZYX4</accession>
<dbReference type="EMBL" id="NGJS01000006">
    <property type="protein sequence ID" value="RST99152.1"/>
    <property type="molecule type" value="Genomic_DNA"/>
</dbReference>
<feature type="transmembrane region" description="Helical" evidence="5">
    <location>
        <begin position="136"/>
        <end position="153"/>
    </location>
</feature>
<comment type="caution">
    <text evidence="7">The sequence shown here is derived from an EMBL/GenBank/DDBJ whole genome shotgun (WGS) entry which is preliminary data.</text>
</comment>
<dbReference type="GO" id="GO:0016020">
    <property type="term" value="C:membrane"/>
    <property type="evidence" value="ECO:0007669"/>
    <property type="project" value="UniProtKB-SubCell"/>
</dbReference>
<feature type="transmembrane region" description="Helical" evidence="5">
    <location>
        <begin position="7"/>
        <end position="23"/>
    </location>
</feature>
<name>A0A429ZYX4_9ENTE</name>
<dbReference type="RefSeq" id="WP_125983781.1">
    <property type="nucleotide sequence ID" value="NZ_NGJS01000006.1"/>
</dbReference>
<keyword evidence="3 5" id="KW-1133">Transmembrane helix</keyword>
<evidence type="ECO:0000313" key="7">
    <source>
        <dbReference type="EMBL" id="RST99152.1"/>
    </source>
</evidence>
<keyword evidence="2 5" id="KW-0812">Transmembrane</keyword>
<dbReference type="Pfam" id="PF04138">
    <property type="entry name" value="GtrA_DPMS_TM"/>
    <property type="match status" value="1"/>
</dbReference>
<evidence type="ECO:0000256" key="1">
    <source>
        <dbReference type="ARBA" id="ARBA00004141"/>
    </source>
</evidence>
<evidence type="ECO:0000256" key="5">
    <source>
        <dbReference type="SAM" id="Phobius"/>
    </source>
</evidence>
<comment type="subcellular location">
    <subcellularLocation>
        <location evidence="1">Membrane</location>
        <topology evidence="1">Multi-pass membrane protein</topology>
    </subcellularLocation>
</comment>
<evidence type="ECO:0000256" key="4">
    <source>
        <dbReference type="ARBA" id="ARBA00023136"/>
    </source>
</evidence>
<organism evidence="7 8">
    <name type="scientific">Vagococcus vulneris</name>
    <dbReference type="NCBI Taxonomy" id="1977869"/>
    <lineage>
        <taxon>Bacteria</taxon>
        <taxon>Bacillati</taxon>
        <taxon>Bacillota</taxon>
        <taxon>Bacilli</taxon>
        <taxon>Lactobacillales</taxon>
        <taxon>Enterococcaceae</taxon>
        <taxon>Vagococcus</taxon>
    </lineage>
</organism>
<sequence>MIKRKEFLFYVLFGVLGTLIYFFTRFTAREFTNNVLLPVFIGQAVALIFAFFANKYLVFKNKRVGWKKSVIQFIEFTLTRAGVFFMDLGIAFIFVDKYEKFWIRFLHLKQLNFNNSFFSNVFFAKYIGSPHLLNEFIFTVLSQSIAAIINYVVSKRVVFKIKQTHEPIEKHLT</sequence>
<feature type="transmembrane region" description="Helical" evidence="5">
    <location>
        <begin position="35"/>
        <end position="53"/>
    </location>
</feature>
<reference evidence="7 8" key="1">
    <citation type="submission" date="2017-05" db="EMBL/GenBank/DDBJ databases">
        <title>Vagococcus spp. assemblies.</title>
        <authorList>
            <person name="Gulvik C.A."/>
        </authorList>
    </citation>
    <scope>NUCLEOTIDE SEQUENCE [LARGE SCALE GENOMIC DNA]</scope>
    <source>
        <strain evidence="7 8">SS1995</strain>
    </source>
</reference>